<dbReference type="Pfam" id="PF13847">
    <property type="entry name" value="Methyltransf_31"/>
    <property type="match status" value="1"/>
</dbReference>
<evidence type="ECO:0000313" key="5">
    <source>
        <dbReference type="Proteomes" id="UP000509510"/>
    </source>
</evidence>
<reference evidence="5" key="1">
    <citation type="submission" date="2020-06" db="EMBL/GenBank/DDBJ databases">
        <title>A chromosome-scale genome assembly of Talaromyces rugulosus W13939.</title>
        <authorList>
            <person name="Wang B."/>
            <person name="Guo L."/>
            <person name="Ye K."/>
            <person name="Wang L."/>
        </authorList>
    </citation>
    <scope>NUCLEOTIDE SEQUENCE [LARGE SCALE GENOMIC DNA]</scope>
    <source>
        <strain evidence="5">W13939</strain>
    </source>
</reference>
<evidence type="ECO:0000313" key="4">
    <source>
        <dbReference type="EMBL" id="QKX64745.1"/>
    </source>
</evidence>
<dbReference type="GO" id="GO:0003838">
    <property type="term" value="F:sterol 24-C-methyltransferase activity"/>
    <property type="evidence" value="ECO:0007669"/>
    <property type="project" value="TreeGrafter"/>
</dbReference>
<organism evidence="4 5">
    <name type="scientific">Talaromyces rugulosus</name>
    <name type="common">Penicillium rugulosum</name>
    <dbReference type="NCBI Taxonomy" id="121627"/>
    <lineage>
        <taxon>Eukaryota</taxon>
        <taxon>Fungi</taxon>
        <taxon>Dikarya</taxon>
        <taxon>Ascomycota</taxon>
        <taxon>Pezizomycotina</taxon>
        <taxon>Eurotiomycetes</taxon>
        <taxon>Eurotiomycetidae</taxon>
        <taxon>Eurotiales</taxon>
        <taxon>Trichocomaceae</taxon>
        <taxon>Talaromyces</taxon>
        <taxon>Talaromyces sect. Islandici</taxon>
    </lineage>
</organism>
<dbReference type="Proteomes" id="UP000509510">
    <property type="component" value="Chromosome VI"/>
</dbReference>
<keyword evidence="5" id="KW-1185">Reference proteome</keyword>
<dbReference type="Gene3D" id="3.40.50.150">
    <property type="entry name" value="Vaccinia Virus protein VP39"/>
    <property type="match status" value="1"/>
</dbReference>
<proteinExistence type="inferred from homology"/>
<dbReference type="PANTHER" id="PTHR44068:SF1">
    <property type="entry name" value="HYPOTHETICAL LOC100005854"/>
    <property type="match status" value="1"/>
</dbReference>
<dbReference type="GO" id="GO:0005783">
    <property type="term" value="C:endoplasmic reticulum"/>
    <property type="evidence" value="ECO:0007669"/>
    <property type="project" value="TreeGrafter"/>
</dbReference>
<dbReference type="InterPro" id="IPR025714">
    <property type="entry name" value="Methyltranfer_dom"/>
</dbReference>
<dbReference type="InterPro" id="IPR050447">
    <property type="entry name" value="Erg6_SMT_methyltransf"/>
</dbReference>
<gene>
    <name evidence="4" type="ORF">TRUGW13939_11921</name>
</gene>
<dbReference type="OrthoDB" id="10017101at2759"/>
<keyword evidence="1" id="KW-0808">Transferase</keyword>
<dbReference type="GO" id="GO:0016126">
    <property type="term" value="P:sterol biosynthetic process"/>
    <property type="evidence" value="ECO:0007669"/>
    <property type="project" value="TreeGrafter"/>
</dbReference>
<dbReference type="GeneID" id="55999397"/>
<comment type="similarity">
    <text evidence="2">Belongs to the class I-like SAM-binding methyltransferase superfamily. Erg6/SMT family.</text>
</comment>
<protein>
    <recommendedName>
        <fullName evidence="3">Methyltransferase domain-containing protein</fullName>
    </recommendedName>
</protein>
<dbReference type="PANTHER" id="PTHR44068">
    <property type="entry name" value="ZGC:194242"/>
    <property type="match status" value="1"/>
</dbReference>
<feature type="domain" description="Methyltransferase" evidence="3">
    <location>
        <begin position="39"/>
        <end position="174"/>
    </location>
</feature>
<sequence>MAPKTESATYTHGHHPSVIRSHGWRTALNSAAYLLPHLKPHMKILDIGCGPGTITVDLAGYVPEGHVTGLERAGEVILGQARTLAQERGVKNIDFVSGDANALEYEDGSFDVVLCHQVLQHVGDPVGILKEMKRVAKSGGIVAARESDYGAFLWYPQSDGLDEWQSLYSKVARHNGGEPDAGRVLHVWAKQAGFSDIKCSSSNWCYSSKDEVEWWADLWVERSVSSAFAKTALDGKLAATEDLERVSNAWRLWGEHEDAWISILSAEVICRKE</sequence>
<dbReference type="CDD" id="cd02440">
    <property type="entry name" value="AdoMet_MTases"/>
    <property type="match status" value="1"/>
</dbReference>
<dbReference type="EMBL" id="CP055903">
    <property type="protein sequence ID" value="QKX64745.1"/>
    <property type="molecule type" value="Genomic_DNA"/>
</dbReference>
<dbReference type="RefSeq" id="XP_035350918.1">
    <property type="nucleotide sequence ID" value="XM_035495025.1"/>
</dbReference>
<dbReference type="InterPro" id="IPR029063">
    <property type="entry name" value="SAM-dependent_MTases_sf"/>
</dbReference>
<dbReference type="AlphaFoldDB" id="A0A7H8RGS2"/>
<dbReference type="KEGG" id="trg:TRUGW13939_11921"/>
<evidence type="ECO:0000259" key="3">
    <source>
        <dbReference type="Pfam" id="PF13847"/>
    </source>
</evidence>
<name>A0A7H8RGS2_TALRU</name>
<evidence type="ECO:0000256" key="1">
    <source>
        <dbReference type="ARBA" id="ARBA00022679"/>
    </source>
</evidence>
<accession>A0A7H8RGS2</accession>
<evidence type="ECO:0000256" key="2">
    <source>
        <dbReference type="ARBA" id="ARBA00038188"/>
    </source>
</evidence>
<dbReference type="SUPFAM" id="SSF53335">
    <property type="entry name" value="S-adenosyl-L-methionine-dependent methyltransferases"/>
    <property type="match status" value="1"/>
</dbReference>